<dbReference type="EMBL" id="CAJVQB010018303">
    <property type="protein sequence ID" value="CAG8787224.1"/>
    <property type="molecule type" value="Genomic_DNA"/>
</dbReference>
<feature type="region of interest" description="Disordered" evidence="1">
    <location>
        <begin position="22"/>
        <end position="51"/>
    </location>
</feature>
<sequence length="51" mass="5629">MYRDESSIPQINNDQVAIHTQNVNVSHFSSTKQDGKLTNSDNFTGEKTGSS</sequence>
<reference evidence="2 3" key="1">
    <citation type="submission" date="2021-06" db="EMBL/GenBank/DDBJ databases">
        <authorList>
            <person name="Kallberg Y."/>
            <person name="Tangrot J."/>
            <person name="Rosling A."/>
        </authorList>
    </citation>
    <scope>NUCLEOTIDE SEQUENCE [LARGE SCALE GENOMIC DNA]</scope>
    <source>
        <strain evidence="2 3">120-4 pot B 10/14</strain>
    </source>
</reference>
<comment type="caution">
    <text evidence="2">The sequence shown here is derived from an EMBL/GenBank/DDBJ whole genome shotgun (WGS) entry which is preliminary data.</text>
</comment>
<proteinExistence type="predicted"/>
<feature type="non-terminal residue" evidence="2">
    <location>
        <position position="51"/>
    </location>
</feature>
<accession>A0ABN7VMR2</accession>
<protein>
    <submittedName>
        <fullName evidence="2">34504_t:CDS:1</fullName>
    </submittedName>
</protein>
<evidence type="ECO:0000256" key="1">
    <source>
        <dbReference type="SAM" id="MobiDB-lite"/>
    </source>
</evidence>
<organism evidence="2 3">
    <name type="scientific">Gigaspora margarita</name>
    <dbReference type="NCBI Taxonomy" id="4874"/>
    <lineage>
        <taxon>Eukaryota</taxon>
        <taxon>Fungi</taxon>
        <taxon>Fungi incertae sedis</taxon>
        <taxon>Mucoromycota</taxon>
        <taxon>Glomeromycotina</taxon>
        <taxon>Glomeromycetes</taxon>
        <taxon>Diversisporales</taxon>
        <taxon>Gigasporaceae</taxon>
        <taxon>Gigaspora</taxon>
    </lineage>
</organism>
<evidence type="ECO:0000313" key="3">
    <source>
        <dbReference type="Proteomes" id="UP000789901"/>
    </source>
</evidence>
<dbReference type="Proteomes" id="UP000789901">
    <property type="component" value="Unassembled WGS sequence"/>
</dbReference>
<keyword evidence="3" id="KW-1185">Reference proteome</keyword>
<name>A0ABN7VMR2_GIGMA</name>
<gene>
    <name evidence="2" type="ORF">GMARGA_LOCUS20649</name>
</gene>
<evidence type="ECO:0000313" key="2">
    <source>
        <dbReference type="EMBL" id="CAG8787224.1"/>
    </source>
</evidence>